<proteinExistence type="predicted"/>
<evidence type="ECO:0000313" key="4">
    <source>
        <dbReference type="Proteomes" id="UP000032408"/>
    </source>
</evidence>
<feature type="coiled-coil region" evidence="1">
    <location>
        <begin position="174"/>
        <end position="222"/>
    </location>
</feature>
<organism evidence="3 4">
    <name type="scientific">Nitrosopumilus adriaticus</name>
    <dbReference type="NCBI Taxonomy" id="1580092"/>
    <lineage>
        <taxon>Archaea</taxon>
        <taxon>Nitrososphaerota</taxon>
        <taxon>Nitrososphaeria</taxon>
        <taxon>Nitrosopumilales</taxon>
        <taxon>Nitrosopumilaceae</taxon>
        <taxon>Nitrosopumilus</taxon>
    </lineage>
</organism>
<name>A0A0D5C3H1_9ARCH</name>
<dbReference type="EMBL" id="CP011070">
    <property type="protein sequence ID" value="AJW71108.1"/>
    <property type="molecule type" value="Genomic_DNA"/>
</dbReference>
<feature type="region of interest" description="Disordered" evidence="2">
    <location>
        <begin position="1"/>
        <end position="22"/>
    </location>
</feature>
<protein>
    <recommendedName>
        <fullName evidence="5">Exonuclease SbcC</fullName>
    </recommendedName>
</protein>
<dbReference type="Proteomes" id="UP000032408">
    <property type="component" value="Chromosome"/>
</dbReference>
<reference evidence="3 4" key="2">
    <citation type="journal article" date="2016" name="ISME J.">
        <title>Physiological and genomic characterization of two novel marine thaumarchaeal strains indicates niche differentiation.</title>
        <authorList>
            <person name="Bayer B."/>
            <person name="Vojvoda J."/>
            <person name="Offre P."/>
            <person name="Alves R.J."/>
            <person name="Elisabeth N.H."/>
            <person name="Garcia J.A."/>
            <person name="Volland J.M."/>
            <person name="Srivastava A."/>
            <person name="Schleper C."/>
            <person name="Herndl G.J."/>
        </authorList>
    </citation>
    <scope>NUCLEOTIDE SEQUENCE [LARGE SCALE GENOMIC DNA]</scope>
    <source>
        <strain evidence="3 4">NF5</strain>
    </source>
</reference>
<sequence>MVFGWGKKKQAQVPVEDTPKDKDISLSDVPQIVSDLTQLRKSQSVSEIKILRNNTSPLIDELTNIGKVLEKDNLNVDDIDKHLAIIVVRGKKQVIDIIKKGVTTIPEISSIDDAHKLDTTLNQILKKVGDVLGRQTRVIHIFAKKYAAQLKNNLEVMNMNHSEIHQILNNFEKTQSAADQINSLLEQIKTLKETRIKNEKKIQETKENTNSLESKISSIEDSIKEIKSSENYKKYLELKKTIDDFSKQRLKIKNEIDTQFTKISRPLSRYEYASSLDKEQQSILSQLNADPFKALIRKNKDAVIVILENVRKAVSSESISVKDVGKTLSQITETEDALDGFLKQVEEYYEKFESMQNDLKSLKPKDLVSFEHDLEKNISSKEDASHRLDMAENDIREIDTKIPQLIRQIEEKLKQFSNTRYVINSS</sequence>
<feature type="coiled-coil region" evidence="1">
    <location>
        <begin position="381"/>
        <end position="408"/>
    </location>
</feature>
<dbReference type="OrthoDB" id="12116at2157"/>
<dbReference type="KEGG" id="nin:NADRNF5_1424"/>
<reference evidence="4" key="1">
    <citation type="submission" date="2015-03" db="EMBL/GenBank/DDBJ databases">
        <title>Characterization of two novel Thaumarchaeota isolated from the Northern Adriatic Sea.</title>
        <authorList>
            <person name="Bayer B."/>
            <person name="Vojvoda J."/>
            <person name="Offre P."/>
            <person name="Srivastava A."/>
            <person name="Elisabeth N."/>
            <person name="Garcia J.A.L."/>
            <person name="Schleper C."/>
            <person name="Herndl G.J."/>
        </authorList>
    </citation>
    <scope>NUCLEOTIDE SEQUENCE [LARGE SCALE GENOMIC DNA]</scope>
    <source>
        <strain evidence="4">NF5</strain>
    </source>
</reference>
<keyword evidence="4" id="KW-1185">Reference proteome</keyword>
<evidence type="ECO:0000256" key="2">
    <source>
        <dbReference type="SAM" id="MobiDB-lite"/>
    </source>
</evidence>
<gene>
    <name evidence="3" type="ORF">NADRNF5_1424</name>
</gene>
<dbReference type="STRING" id="1580092.NADRNF5_1424"/>
<feature type="compositionally biased region" description="Basic residues" evidence="2">
    <location>
        <begin position="1"/>
        <end position="10"/>
    </location>
</feature>
<dbReference type="GeneID" id="24820610"/>
<evidence type="ECO:0000313" key="3">
    <source>
        <dbReference type="EMBL" id="AJW71108.1"/>
    </source>
</evidence>
<accession>A0A0D5C3H1</accession>
<evidence type="ECO:0008006" key="5">
    <source>
        <dbReference type="Google" id="ProtNLM"/>
    </source>
</evidence>
<dbReference type="RefSeq" id="WP_048116426.1">
    <property type="nucleotide sequence ID" value="NZ_CP011070.1"/>
</dbReference>
<dbReference type="HOGENOM" id="CLU_634019_0_0_2"/>
<keyword evidence="1" id="KW-0175">Coiled coil</keyword>
<dbReference type="AlphaFoldDB" id="A0A0D5C3H1"/>
<evidence type="ECO:0000256" key="1">
    <source>
        <dbReference type="SAM" id="Coils"/>
    </source>
</evidence>